<evidence type="ECO:0000313" key="2">
    <source>
        <dbReference type="Proteomes" id="UP000055024"/>
    </source>
</evidence>
<organism evidence="1 2">
    <name type="scientific">Trichinella zimbabwensis</name>
    <dbReference type="NCBI Taxonomy" id="268475"/>
    <lineage>
        <taxon>Eukaryota</taxon>
        <taxon>Metazoa</taxon>
        <taxon>Ecdysozoa</taxon>
        <taxon>Nematoda</taxon>
        <taxon>Enoplea</taxon>
        <taxon>Dorylaimia</taxon>
        <taxon>Trichinellida</taxon>
        <taxon>Trichinellidae</taxon>
        <taxon>Trichinella</taxon>
    </lineage>
</organism>
<accession>A0A0V1HIM9</accession>
<keyword evidence="2" id="KW-1185">Reference proteome</keyword>
<gene>
    <name evidence="1" type="ORF">T11_12358</name>
</gene>
<protein>
    <submittedName>
        <fullName evidence="1">Uncharacterized protein</fullName>
    </submittedName>
</protein>
<reference evidence="1 2" key="1">
    <citation type="submission" date="2015-01" db="EMBL/GenBank/DDBJ databases">
        <title>Evolution of Trichinella species and genotypes.</title>
        <authorList>
            <person name="Korhonen P.K."/>
            <person name="Edoardo P."/>
            <person name="Giuseppe L.R."/>
            <person name="Gasser R.B."/>
        </authorList>
    </citation>
    <scope>NUCLEOTIDE SEQUENCE [LARGE SCALE GENOMIC DNA]</scope>
    <source>
        <strain evidence="1">ISS1029</strain>
    </source>
</reference>
<dbReference type="EMBL" id="JYDP01000059">
    <property type="protein sequence ID" value="KRZ10525.1"/>
    <property type="molecule type" value="Genomic_DNA"/>
</dbReference>
<sequence length="69" mass="7770">MLQVQKLEVSGSVQTDLPMGNSSISHLFHNYWAVSVENLHGTIIWGIFDVDIKGMPNRNLIGSEFRVEL</sequence>
<dbReference type="Proteomes" id="UP000055024">
    <property type="component" value="Unassembled WGS sequence"/>
</dbReference>
<evidence type="ECO:0000313" key="1">
    <source>
        <dbReference type="EMBL" id="KRZ10525.1"/>
    </source>
</evidence>
<dbReference type="AlphaFoldDB" id="A0A0V1HIM9"/>
<comment type="caution">
    <text evidence="1">The sequence shown here is derived from an EMBL/GenBank/DDBJ whole genome shotgun (WGS) entry which is preliminary data.</text>
</comment>
<proteinExistence type="predicted"/>
<name>A0A0V1HIM9_9BILA</name>